<name>A0A1K2FAQ4_STRAR</name>
<dbReference type="Pfam" id="PF22725">
    <property type="entry name" value="GFO_IDH_MocA_C3"/>
    <property type="match status" value="1"/>
</dbReference>
<dbReference type="EMBL" id="FPJO01000048">
    <property type="protein sequence ID" value="SFY44526.1"/>
    <property type="molecule type" value="Genomic_DNA"/>
</dbReference>
<keyword evidence="1" id="KW-0560">Oxidoreductase</keyword>
<evidence type="ECO:0000259" key="3">
    <source>
        <dbReference type="Pfam" id="PF22725"/>
    </source>
</evidence>
<dbReference type="PANTHER" id="PTHR43818">
    <property type="entry name" value="BCDNA.GH03377"/>
    <property type="match status" value="1"/>
</dbReference>
<feature type="domain" description="GFO/IDH/MocA-like oxidoreductase" evidence="3">
    <location>
        <begin position="137"/>
        <end position="258"/>
    </location>
</feature>
<protein>
    <submittedName>
        <fullName evidence="4">Predicted dehydrogenase</fullName>
    </submittedName>
</protein>
<dbReference type="Pfam" id="PF01408">
    <property type="entry name" value="GFO_IDH_MocA"/>
    <property type="match status" value="1"/>
</dbReference>
<dbReference type="GO" id="GO:0000166">
    <property type="term" value="F:nucleotide binding"/>
    <property type="evidence" value="ECO:0007669"/>
    <property type="project" value="InterPro"/>
</dbReference>
<dbReference type="InterPro" id="IPR055170">
    <property type="entry name" value="GFO_IDH_MocA-like_dom"/>
</dbReference>
<evidence type="ECO:0000256" key="1">
    <source>
        <dbReference type="ARBA" id="ARBA00023002"/>
    </source>
</evidence>
<proteinExistence type="predicted"/>
<accession>A0A1K2FAQ4</accession>
<dbReference type="RefSeq" id="WP_072489535.1">
    <property type="nucleotide sequence ID" value="NZ_FPJO01000048.1"/>
</dbReference>
<feature type="domain" description="Gfo/Idh/MocA-like oxidoreductase N-terminal" evidence="2">
    <location>
        <begin position="11"/>
        <end position="123"/>
    </location>
</feature>
<reference evidence="4 5" key="1">
    <citation type="submission" date="2016-11" db="EMBL/GenBank/DDBJ databases">
        <authorList>
            <person name="Jaros S."/>
            <person name="Januszkiewicz K."/>
            <person name="Wedrychowicz H."/>
        </authorList>
    </citation>
    <scope>NUCLEOTIDE SEQUENCE [LARGE SCALE GENOMIC DNA]</scope>
    <source>
        <strain evidence="4 5">OK807</strain>
    </source>
</reference>
<dbReference type="InterPro" id="IPR036291">
    <property type="entry name" value="NAD(P)-bd_dom_sf"/>
</dbReference>
<dbReference type="AlphaFoldDB" id="A0A1K2FAQ4"/>
<dbReference type="SUPFAM" id="SSF55347">
    <property type="entry name" value="Glyceraldehyde-3-phosphate dehydrogenase-like, C-terminal domain"/>
    <property type="match status" value="1"/>
</dbReference>
<evidence type="ECO:0000259" key="2">
    <source>
        <dbReference type="Pfam" id="PF01408"/>
    </source>
</evidence>
<dbReference type="STRING" id="1893.SAMN02787144_104820"/>
<dbReference type="PANTHER" id="PTHR43818:SF11">
    <property type="entry name" value="BCDNA.GH03377"/>
    <property type="match status" value="1"/>
</dbReference>
<dbReference type="GO" id="GO:0016491">
    <property type="term" value="F:oxidoreductase activity"/>
    <property type="evidence" value="ECO:0007669"/>
    <property type="project" value="UniProtKB-KW"/>
</dbReference>
<dbReference type="InterPro" id="IPR000683">
    <property type="entry name" value="Gfo/Idh/MocA-like_OxRdtase_N"/>
</dbReference>
<gene>
    <name evidence="4" type="ORF">SAMN02787144_104820</name>
</gene>
<dbReference type="Gene3D" id="3.40.50.720">
    <property type="entry name" value="NAD(P)-binding Rossmann-like Domain"/>
    <property type="match status" value="1"/>
</dbReference>
<organism evidence="4 5">
    <name type="scientific">Streptomyces atratus</name>
    <dbReference type="NCBI Taxonomy" id="1893"/>
    <lineage>
        <taxon>Bacteria</taxon>
        <taxon>Bacillati</taxon>
        <taxon>Actinomycetota</taxon>
        <taxon>Actinomycetes</taxon>
        <taxon>Kitasatosporales</taxon>
        <taxon>Streptomycetaceae</taxon>
        <taxon>Streptomyces</taxon>
    </lineage>
</organism>
<evidence type="ECO:0000313" key="5">
    <source>
        <dbReference type="Proteomes" id="UP000181909"/>
    </source>
</evidence>
<evidence type="ECO:0000313" key="4">
    <source>
        <dbReference type="EMBL" id="SFY44526.1"/>
    </source>
</evidence>
<dbReference type="Proteomes" id="UP000181909">
    <property type="component" value="Unassembled WGS sequence"/>
</dbReference>
<sequence length="334" mass="36411">MTHAHDQIPLVAVGCGRIFEMAHVPALRESTDFEVTGLVDPSDERLALMRAEFPGAVRAARHLADLDVEGAVVLIAMPSTMRLEVAAAALKAGAAGLFVEKPLGHDAQTARRMRDLATSHRRPLLPVHNHLHEESFAQAVAMAGGGALGRISGIRLVHHMTEPFHGVWFEAPDWRIRSVMGCVDDLGYHGLYLAREIAGCPAEPVGPQPFVSLGRSGTVDEARIELGHHNGVRTTVEVSWTADRPLHELTITGAEGRVTARNDGTLVSSVRGHEQTYSLEAGLGPMYTKWYRYAADRLRQGTCDESLRVACEVSRTLDHLHGISRRAQEEQTNG</sequence>
<dbReference type="InterPro" id="IPR050463">
    <property type="entry name" value="Gfo/Idh/MocA_oxidrdct_glycsds"/>
</dbReference>
<dbReference type="Gene3D" id="3.30.360.10">
    <property type="entry name" value="Dihydrodipicolinate Reductase, domain 2"/>
    <property type="match status" value="1"/>
</dbReference>
<dbReference type="OrthoDB" id="179913at2"/>
<dbReference type="SUPFAM" id="SSF51735">
    <property type="entry name" value="NAD(P)-binding Rossmann-fold domains"/>
    <property type="match status" value="1"/>
</dbReference>